<evidence type="ECO:0000256" key="1">
    <source>
        <dbReference type="SAM" id="MobiDB-lite"/>
    </source>
</evidence>
<keyword evidence="3" id="KW-1185">Reference proteome</keyword>
<sequence>MSNHFEALMEGQKKAMSFWAQWAEQAAQPFQAKTDDPVKAGQELLQDWYAKQQAFFAQAMQASPQDTMAKAPEHFQQYMDMQTDFAKKWAGLMKWPGGVLPTTDSTRFFTDGMANWKKWMEGGQQWMSREVMGKLPFNMQPHYSAYLDSYQFLHKYWEPLQQLMRNGLTAPDMVSKYFSPDAYQTLVNQMMGFRPVGNVSSVMDQASAWFSKAAAQVKAQWSEMASVSEAWGKQAQQAMGTGELPFFEMAAEFNNRLRDQLAPFNNIAAQGRQNEMSKLLQDIQFEYMAFILKSAEMQMKVYESGQFALPDTIRSFAEKAKAGDALPDFQAFFSHYVNQLEEAILEVLHGQEYSTLQSEVSALATQVNFKSGRLMELAYADMPFLTHSDGDDIAKEASALRQKVRSLEQRLAALEKTTGQAAAAPEKPAGSKKKLMDKLGTASVSDADDLKQIKGVGPKLEGMLNEIGIYTFRQISKMGEEEYRLIDEALGAFQGRASRDKWAKQAQQLLRAGA</sequence>
<gene>
    <name evidence="2" type="ORF">FRY97_19325</name>
</gene>
<evidence type="ECO:0000313" key="3">
    <source>
        <dbReference type="Proteomes" id="UP000321580"/>
    </source>
</evidence>
<dbReference type="Proteomes" id="UP000321580">
    <property type="component" value="Unassembled WGS sequence"/>
</dbReference>
<name>A0A5C6RH58_9BACT</name>
<dbReference type="UniPathway" id="UPA00917"/>
<feature type="region of interest" description="Disordered" evidence="1">
    <location>
        <begin position="416"/>
        <end position="435"/>
    </location>
</feature>
<reference evidence="2 3" key="1">
    <citation type="submission" date="2019-08" db="EMBL/GenBank/DDBJ databases">
        <title>Genome of Phaeodactylibacter luteus.</title>
        <authorList>
            <person name="Bowman J.P."/>
        </authorList>
    </citation>
    <scope>NUCLEOTIDE SEQUENCE [LARGE SCALE GENOMIC DNA]</scope>
    <source>
        <strain evidence="2 3">KCTC 42180</strain>
    </source>
</reference>
<accession>A0A5C6RH58</accession>
<dbReference type="RefSeq" id="WP_147169220.1">
    <property type="nucleotide sequence ID" value="NZ_VOOR01000061.1"/>
</dbReference>
<evidence type="ECO:0000313" key="2">
    <source>
        <dbReference type="EMBL" id="TXB61404.1"/>
    </source>
</evidence>
<protein>
    <submittedName>
        <fullName evidence="2">Uncharacterized protein</fullName>
    </submittedName>
</protein>
<comment type="caution">
    <text evidence="2">The sequence shown here is derived from an EMBL/GenBank/DDBJ whole genome shotgun (WGS) entry which is preliminary data.</text>
</comment>
<dbReference type="AlphaFoldDB" id="A0A5C6RH58"/>
<dbReference type="OrthoDB" id="9807941at2"/>
<dbReference type="EMBL" id="VOOR01000061">
    <property type="protein sequence ID" value="TXB61404.1"/>
    <property type="molecule type" value="Genomic_DNA"/>
</dbReference>
<proteinExistence type="predicted"/>
<organism evidence="2 3">
    <name type="scientific">Phaeodactylibacter luteus</name>
    <dbReference type="NCBI Taxonomy" id="1564516"/>
    <lineage>
        <taxon>Bacteria</taxon>
        <taxon>Pseudomonadati</taxon>
        <taxon>Bacteroidota</taxon>
        <taxon>Saprospiria</taxon>
        <taxon>Saprospirales</taxon>
        <taxon>Haliscomenobacteraceae</taxon>
        <taxon>Phaeodactylibacter</taxon>
    </lineage>
</organism>